<evidence type="ECO:0000313" key="2">
    <source>
        <dbReference type="EMBL" id="GFQ67028.1"/>
    </source>
</evidence>
<protein>
    <submittedName>
        <fullName evidence="2">Uncharacterized protein</fullName>
    </submittedName>
</protein>
<organism evidence="2 3">
    <name type="scientific">Trichonephila clavata</name>
    <name type="common">Joro spider</name>
    <name type="synonym">Nephila clavata</name>
    <dbReference type="NCBI Taxonomy" id="2740835"/>
    <lineage>
        <taxon>Eukaryota</taxon>
        <taxon>Metazoa</taxon>
        <taxon>Ecdysozoa</taxon>
        <taxon>Arthropoda</taxon>
        <taxon>Chelicerata</taxon>
        <taxon>Arachnida</taxon>
        <taxon>Araneae</taxon>
        <taxon>Araneomorphae</taxon>
        <taxon>Entelegynae</taxon>
        <taxon>Araneoidea</taxon>
        <taxon>Nephilidae</taxon>
        <taxon>Trichonephila</taxon>
    </lineage>
</organism>
<accession>A0A8X6EZT3</accession>
<dbReference type="Proteomes" id="UP000887116">
    <property type="component" value="Unassembled WGS sequence"/>
</dbReference>
<keyword evidence="3" id="KW-1185">Reference proteome</keyword>
<reference evidence="2" key="1">
    <citation type="submission" date="2020-07" db="EMBL/GenBank/DDBJ databases">
        <title>Multicomponent nature underlies the extraordinary mechanical properties of spider dragline silk.</title>
        <authorList>
            <person name="Kono N."/>
            <person name="Nakamura H."/>
            <person name="Mori M."/>
            <person name="Yoshida Y."/>
            <person name="Ohtoshi R."/>
            <person name="Malay A.D."/>
            <person name="Moran D.A.P."/>
            <person name="Tomita M."/>
            <person name="Numata K."/>
            <person name="Arakawa K."/>
        </authorList>
    </citation>
    <scope>NUCLEOTIDE SEQUENCE</scope>
</reference>
<comment type="caution">
    <text evidence="2">The sequence shown here is derived from an EMBL/GenBank/DDBJ whole genome shotgun (WGS) entry which is preliminary data.</text>
</comment>
<name>A0A8X6EZT3_TRICU</name>
<dbReference type="AlphaFoldDB" id="A0A8X6EZT3"/>
<sequence length="77" mass="8680">MRVRRVRTTAESRCCMRPRSTEALPPLTQELRSAPGSACLSPPSEKKNILGKRVASRRRIVLLHASKVDDKPAERRT</sequence>
<gene>
    <name evidence="2" type="ORF">TNCT_79121</name>
</gene>
<feature type="region of interest" description="Disordered" evidence="1">
    <location>
        <begin position="20"/>
        <end position="46"/>
    </location>
</feature>
<dbReference type="EMBL" id="BMAO01020391">
    <property type="protein sequence ID" value="GFQ67028.1"/>
    <property type="molecule type" value="Genomic_DNA"/>
</dbReference>
<evidence type="ECO:0000256" key="1">
    <source>
        <dbReference type="SAM" id="MobiDB-lite"/>
    </source>
</evidence>
<evidence type="ECO:0000313" key="3">
    <source>
        <dbReference type="Proteomes" id="UP000887116"/>
    </source>
</evidence>
<proteinExistence type="predicted"/>